<evidence type="ECO:0000313" key="4">
    <source>
        <dbReference type="Proteomes" id="UP001642360"/>
    </source>
</evidence>
<keyword evidence="1" id="KW-0175">Coiled coil</keyword>
<evidence type="ECO:0000256" key="2">
    <source>
        <dbReference type="SAM" id="MobiDB-lite"/>
    </source>
</evidence>
<feature type="coiled-coil region" evidence="1">
    <location>
        <begin position="276"/>
        <end position="336"/>
    </location>
</feature>
<dbReference type="PANTHER" id="PTHR38394:SF1">
    <property type="entry name" value="NEUROFILAMENT LIGHT PROTEIN"/>
    <property type="match status" value="1"/>
</dbReference>
<comment type="caution">
    <text evidence="3">The sequence shown here is derived from an EMBL/GenBank/DDBJ whole genome shotgun (WGS) entry which is preliminary data.</text>
</comment>
<feature type="compositionally biased region" description="Low complexity" evidence="2">
    <location>
        <begin position="83"/>
        <end position="110"/>
    </location>
</feature>
<dbReference type="PANTHER" id="PTHR38394">
    <property type="entry name" value="NEUROFILAMENT LIGHT PROTEIN"/>
    <property type="match status" value="1"/>
</dbReference>
<keyword evidence="4" id="KW-1185">Reference proteome</keyword>
<protein>
    <submittedName>
        <fullName evidence="3">Uncharacterized protein</fullName>
    </submittedName>
</protein>
<dbReference type="Proteomes" id="UP001642360">
    <property type="component" value="Unassembled WGS sequence"/>
</dbReference>
<feature type="region of interest" description="Disordered" evidence="2">
    <location>
        <begin position="29"/>
        <end position="232"/>
    </location>
</feature>
<evidence type="ECO:0000313" key="3">
    <source>
        <dbReference type="EMBL" id="CAK9183430.1"/>
    </source>
</evidence>
<gene>
    <name evidence="3" type="ORF">ILEXP_LOCUS53695</name>
</gene>
<sequence>MASEGWEKDEEMGSLFEGMVLFNPSELAAAAAAAAPPPPDDQQEHDHRNRSIIPPPAAPPANDSAPPLLRGLQPQSDPSSCPSTSATATATATVSIATKTSTASTITTASREVRQFATRKKKRAGLRIGYGRDDALIPGVHSHYEEPELHPSSPPPSPGDQITIKSGGALSLDRQGKAREIEEDENDFSDKTSESIDSSHTSADEGFTRIGGSVSDAEAASSSRDFREEDDKRVENIHPVEIRFDQIRAQISDKLKHARELVASVSSARKVSIRRRRKAAENLTMASAKYKELEKELEEACEAEDFEAAERVSESLASAEKEKELSLSALKGAEADCDAVDSKMEEVLKSQIAVEEESASLLQSFAIVSRKISN</sequence>
<accession>A0ABC8UQX6</accession>
<reference evidence="3 4" key="1">
    <citation type="submission" date="2024-02" db="EMBL/GenBank/DDBJ databases">
        <authorList>
            <person name="Vignale AGUSTIN F."/>
            <person name="Sosa J E."/>
            <person name="Modenutti C."/>
        </authorList>
    </citation>
    <scope>NUCLEOTIDE SEQUENCE [LARGE SCALE GENOMIC DNA]</scope>
</reference>
<feature type="compositionally biased region" description="Polar residues" evidence="2">
    <location>
        <begin position="73"/>
        <end position="82"/>
    </location>
</feature>
<name>A0ABC8UQX6_9AQUA</name>
<dbReference type="EMBL" id="CAUOFW020008636">
    <property type="protein sequence ID" value="CAK9183430.1"/>
    <property type="molecule type" value="Genomic_DNA"/>
</dbReference>
<proteinExistence type="predicted"/>
<evidence type="ECO:0000256" key="1">
    <source>
        <dbReference type="SAM" id="Coils"/>
    </source>
</evidence>
<organism evidence="3 4">
    <name type="scientific">Ilex paraguariensis</name>
    <name type="common">yerba mate</name>
    <dbReference type="NCBI Taxonomy" id="185542"/>
    <lineage>
        <taxon>Eukaryota</taxon>
        <taxon>Viridiplantae</taxon>
        <taxon>Streptophyta</taxon>
        <taxon>Embryophyta</taxon>
        <taxon>Tracheophyta</taxon>
        <taxon>Spermatophyta</taxon>
        <taxon>Magnoliopsida</taxon>
        <taxon>eudicotyledons</taxon>
        <taxon>Gunneridae</taxon>
        <taxon>Pentapetalae</taxon>
        <taxon>asterids</taxon>
        <taxon>campanulids</taxon>
        <taxon>Aquifoliales</taxon>
        <taxon>Aquifoliaceae</taxon>
        <taxon>Ilex</taxon>
    </lineage>
</organism>
<dbReference type="AlphaFoldDB" id="A0ABC8UQX6"/>